<evidence type="ECO:0000313" key="3">
    <source>
        <dbReference type="EMBL" id="GAA3985944.1"/>
    </source>
</evidence>
<dbReference type="Proteomes" id="UP001501747">
    <property type="component" value="Unassembled WGS sequence"/>
</dbReference>
<evidence type="ECO:0000259" key="2">
    <source>
        <dbReference type="Pfam" id="PF02720"/>
    </source>
</evidence>
<sequence length="370" mass="41511">MDPDAVLKAAFTGMGKAVAEFSVTLLNYVSDLEPRDREFSEELLMRELRVSRVKAGWLIDRATDLTSRPGVLKAMVEGRVDEGKALMIIDLLRVLSVAHAAVAEEALLAHAEKNSYSTTRQYAVRFIHRLDPKAAERRFTEKRKQRMVEKINLDDGMALIRLMMTAHDAAMVYDHVNRIARSLPKDDRTLDQKRSDVARDLLLGHDTPAPQGQTMVYLTMPITSAFGMTNDPAILGGYGPIPARIGRDIAAGGIWKRILTDPMTGMAEEISHVYRPSPKQRELIAARYPTCMAIGCNQPAHRCDLDHCCPFDGTNTTLNNLRPKCRRHHRMKTHSNWKCENQPDGTHTWTTPNGKTEDVHPEPIAEPAPF</sequence>
<keyword evidence="3" id="KW-0378">Hydrolase</keyword>
<dbReference type="CDD" id="cd00085">
    <property type="entry name" value="HNHc"/>
    <property type="match status" value="1"/>
</dbReference>
<dbReference type="Pfam" id="PF02720">
    <property type="entry name" value="DUF222"/>
    <property type="match status" value="1"/>
</dbReference>
<gene>
    <name evidence="3" type="ORF">GCM10022247_00460</name>
</gene>
<dbReference type="EMBL" id="BAABAL010000002">
    <property type="protein sequence ID" value="GAA3985944.1"/>
    <property type="molecule type" value="Genomic_DNA"/>
</dbReference>
<evidence type="ECO:0000313" key="4">
    <source>
        <dbReference type="Proteomes" id="UP001501747"/>
    </source>
</evidence>
<dbReference type="InterPro" id="IPR003870">
    <property type="entry name" value="DUF222"/>
</dbReference>
<protein>
    <submittedName>
        <fullName evidence="3">HNH endonuclease signature motif containing protein</fullName>
    </submittedName>
</protein>
<accession>A0ABP7QPK5</accession>
<dbReference type="InterPro" id="IPR003615">
    <property type="entry name" value="HNH_nuc"/>
</dbReference>
<name>A0ABP7QPK5_9PSEU</name>
<proteinExistence type="predicted"/>
<evidence type="ECO:0000256" key="1">
    <source>
        <dbReference type="SAM" id="MobiDB-lite"/>
    </source>
</evidence>
<feature type="compositionally biased region" description="Polar residues" evidence="1">
    <location>
        <begin position="336"/>
        <end position="354"/>
    </location>
</feature>
<feature type="region of interest" description="Disordered" evidence="1">
    <location>
        <begin position="336"/>
        <end position="370"/>
    </location>
</feature>
<dbReference type="RefSeq" id="WP_344870336.1">
    <property type="nucleotide sequence ID" value="NZ_BAABAL010000002.1"/>
</dbReference>
<keyword evidence="4" id="KW-1185">Reference proteome</keyword>
<feature type="domain" description="DUF222" evidence="2">
    <location>
        <begin position="43"/>
        <end position="287"/>
    </location>
</feature>
<dbReference type="GO" id="GO:0004519">
    <property type="term" value="F:endonuclease activity"/>
    <property type="evidence" value="ECO:0007669"/>
    <property type="project" value="UniProtKB-KW"/>
</dbReference>
<organism evidence="3 4">
    <name type="scientific">Allokutzneria multivorans</name>
    <dbReference type="NCBI Taxonomy" id="1142134"/>
    <lineage>
        <taxon>Bacteria</taxon>
        <taxon>Bacillati</taxon>
        <taxon>Actinomycetota</taxon>
        <taxon>Actinomycetes</taxon>
        <taxon>Pseudonocardiales</taxon>
        <taxon>Pseudonocardiaceae</taxon>
        <taxon>Allokutzneria</taxon>
    </lineage>
</organism>
<reference evidence="4" key="1">
    <citation type="journal article" date="2019" name="Int. J. Syst. Evol. Microbiol.">
        <title>The Global Catalogue of Microorganisms (GCM) 10K type strain sequencing project: providing services to taxonomists for standard genome sequencing and annotation.</title>
        <authorList>
            <consortium name="The Broad Institute Genomics Platform"/>
            <consortium name="The Broad Institute Genome Sequencing Center for Infectious Disease"/>
            <person name="Wu L."/>
            <person name="Ma J."/>
        </authorList>
    </citation>
    <scope>NUCLEOTIDE SEQUENCE [LARGE SCALE GENOMIC DNA]</scope>
    <source>
        <strain evidence="4">JCM 17342</strain>
    </source>
</reference>
<keyword evidence="3" id="KW-0540">Nuclease</keyword>
<keyword evidence="3" id="KW-0255">Endonuclease</keyword>
<comment type="caution">
    <text evidence="3">The sequence shown here is derived from an EMBL/GenBank/DDBJ whole genome shotgun (WGS) entry which is preliminary data.</text>
</comment>